<dbReference type="InterPro" id="IPR016181">
    <property type="entry name" value="Acyl_CoA_acyltransferase"/>
</dbReference>
<keyword evidence="3" id="KW-1185">Reference proteome</keyword>
<name>A0A1D9MLT3_9ACTO</name>
<protein>
    <recommendedName>
        <fullName evidence="1">N-acetyltransferase domain-containing protein</fullName>
    </recommendedName>
</protein>
<proteinExistence type="predicted"/>
<reference evidence="2 3" key="1">
    <citation type="submission" date="2016-10" db="EMBL/GenBank/DDBJ databases">
        <title>Actinomyces aegypiusis sp. nov., isolated from the Aegypius monachus in Qinghai Tibet Plateau China.</title>
        <authorList>
            <person name="Wang Y."/>
        </authorList>
    </citation>
    <scope>NUCLEOTIDE SEQUENCE [LARGE SCALE GENOMIC DNA]</scope>
    <source>
        <strain evidence="2 3">VUL4_3</strain>
    </source>
</reference>
<evidence type="ECO:0000313" key="2">
    <source>
        <dbReference type="EMBL" id="AOZ73198.1"/>
    </source>
</evidence>
<dbReference type="STRING" id="1912795.BK816_07730"/>
<dbReference type="PROSITE" id="PS51186">
    <property type="entry name" value="GNAT"/>
    <property type="match status" value="1"/>
</dbReference>
<dbReference type="SUPFAM" id="SSF55729">
    <property type="entry name" value="Acyl-CoA N-acyltransferases (Nat)"/>
    <property type="match status" value="1"/>
</dbReference>
<accession>A0A1D9MLT3</accession>
<sequence length="270" mass="31295">MSFVLRTPTREEFSVRQAWLADPEMMSFNAGWPIDNDSYDRETGCFDWSEDRWDDWIERRLSLPGDVQGYFYVIDEGSGEPVGHAHYMVNGNWAEIGLNTVPRLRRQGIASQVLPLLLERVWRDTSVDFAMNLIEQSQQAAVALHEKFGFECSKEPYMVFEDKRSFLWLLPRPTKDFDQSRRLEWGRDLLLRVVPNAESWLDSTVSREREEGLAPGRWGGTLAEVAELGKRAAGVTGGSPTRMAVTSRWTDEQREELYVYEVKRFYGQIR</sequence>
<dbReference type="Gene3D" id="3.40.630.30">
    <property type="match status" value="1"/>
</dbReference>
<feature type="domain" description="N-acetyltransferase" evidence="1">
    <location>
        <begin position="13"/>
        <end position="173"/>
    </location>
</feature>
<dbReference type="InterPro" id="IPR000182">
    <property type="entry name" value="GNAT_dom"/>
</dbReference>
<evidence type="ECO:0000259" key="1">
    <source>
        <dbReference type="PROSITE" id="PS51186"/>
    </source>
</evidence>
<dbReference type="GO" id="GO:0016747">
    <property type="term" value="F:acyltransferase activity, transferring groups other than amino-acyl groups"/>
    <property type="evidence" value="ECO:0007669"/>
    <property type="project" value="InterPro"/>
</dbReference>
<dbReference type="Pfam" id="PF13302">
    <property type="entry name" value="Acetyltransf_3"/>
    <property type="match status" value="1"/>
</dbReference>
<evidence type="ECO:0000313" key="3">
    <source>
        <dbReference type="Proteomes" id="UP000176288"/>
    </source>
</evidence>
<dbReference type="KEGG" id="avu:BK816_07730"/>
<dbReference type="AlphaFoldDB" id="A0A1D9MLT3"/>
<organism evidence="2 3">
    <name type="scientific">Boudabousia tangfeifanii</name>
    <dbReference type="NCBI Taxonomy" id="1912795"/>
    <lineage>
        <taxon>Bacteria</taxon>
        <taxon>Bacillati</taxon>
        <taxon>Actinomycetota</taxon>
        <taxon>Actinomycetes</taxon>
        <taxon>Actinomycetales</taxon>
        <taxon>Actinomycetaceae</taxon>
        <taxon>Boudabousia</taxon>
    </lineage>
</organism>
<gene>
    <name evidence="2" type="ORF">BK816_07730</name>
</gene>
<dbReference type="Proteomes" id="UP000176288">
    <property type="component" value="Chromosome"/>
</dbReference>
<dbReference type="EMBL" id="CP017812">
    <property type="protein sequence ID" value="AOZ73198.1"/>
    <property type="molecule type" value="Genomic_DNA"/>
</dbReference>
<dbReference type="RefSeq" id="WP_071164661.1">
    <property type="nucleotide sequence ID" value="NZ_CP017812.1"/>
</dbReference>